<evidence type="ECO:0000256" key="9">
    <source>
        <dbReference type="ARBA" id="ARBA00023201"/>
    </source>
</evidence>
<feature type="transmembrane region" description="Helical" evidence="10">
    <location>
        <begin position="364"/>
        <end position="383"/>
    </location>
</feature>
<evidence type="ECO:0000256" key="8">
    <source>
        <dbReference type="ARBA" id="ARBA00023136"/>
    </source>
</evidence>
<feature type="transmembrane region" description="Helical" evidence="10">
    <location>
        <begin position="94"/>
        <end position="114"/>
    </location>
</feature>
<dbReference type="InterPro" id="IPR014710">
    <property type="entry name" value="RmlC-like_jellyroll"/>
</dbReference>
<feature type="transmembrane region" description="Helical" evidence="10">
    <location>
        <begin position="466"/>
        <end position="490"/>
    </location>
</feature>
<dbReference type="Proteomes" id="UP000064893">
    <property type="component" value="Chromosome"/>
</dbReference>
<feature type="chain" id="PRO_5006599340" evidence="11">
    <location>
        <begin position="24"/>
        <end position="978"/>
    </location>
</feature>
<keyword evidence="9" id="KW-0739">Sodium transport</keyword>
<dbReference type="KEGG" id="blq:L21SP5_00540"/>
<evidence type="ECO:0000313" key="14">
    <source>
        <dbReference type="Proteomes" id="UP000064893"/>
    </source>
</evidence>
<feature type="transmembrane region" description="Helical" evidence="10">
    <location>
        <begin position="198"/>
        <end position="220"/>
    </location>
</feature>
<feature type="domain" description="Cyclic nucleotide-binding" evidence="12">
    <location>
        <begin position="782"/>
        <end position="880"/>
    </location>
</feature>
<dbReference type="InterPro" id="IPR018422">
    <property type="entry name" value="Cation/H_exchanger_CPA1"/>
</dbReference>
<evidence type="ECO:0000313" key="13">
    <source>
        <dbReference type="EMBL" id="ALO14216.1"/>
    </source>
</evidence>
<evidence type="ECO:0000256" key="3">
    <source>
        <dbReference type="ARBA" id="ARBA00022475"/>
    </source>
</evidence>
<evidence type="ECO:0000259" key="12">
    <source>
        <dbReference type="PROSITE" id="PS50042"/>
    </source>
</evidence>
<evidence type="ECO:0000256" key="1">
    <source>
        <dbReference type="ARBA" id="ARBA00004651"/>
    </source>
</evidence>
<dbReference type="PROSITE" id="PS50042">
    <property type="entry name" value="CNMP_BINDING_3"/>
    <property type="match status" value="1"/>
</dbReference>
<proteinExistence type="predicted"/>
<feature type="transmembrane region" description="Helical" evidence="10">
    <location>
        <begin position="164"/>
        <end position="186"/>
    </location>
</feature>
<keyword evidence="6" id="KW-0915">Sodium</keyword>
<dbReference type="SUPFAM" id="SSF51206">
    <property type="entry name" value="cAMP-binding domain-like"/>
    <property type="match status" value="1"/>
</dbReference>
<feature type="transmembrane region" description="Helical" evidence="10">
    <location>
        <begin position="134"/>
        <end position="152"/>
    </location>
</feature>
<dbReference type="Pfam" id="PF00999">
    <property type="entry name" value="Na_H_Exchanger"/>
    <property type="match status" value="1"/>
</dbReference>
<evidence type="ECO:0000256" key="4">
    <source>
        <dbReference type="ARBA" id="ARBA00022692"/>
    </source>
</evidence>
<dbReference type="Gene3D" id="2.60.120.10">
    <property type="entry name" value="Jelly Rolls"/>
    <property type="match status" value="1"/>
</dbReference>
<gene>
    <name evidence="13" type="primary">nhaK</name>
    <name evidence="13" type="ORF">L21SP5_00540</name>
</gene>
<dbReference type="GO" id="GO:0051453">
    <property type="term" value="P:regulation of intracellular pH"/>
    <property type="evidence" value="ECO:0007669"/>
    <property type="project" value="TreeGrafter"/>
</dbReference>
<organism evidence="13 14">
    <name type="scientific">Salinivirga cyanobacteriivorans</name>
    <dbReference type="NCBI Taxonomy" id="1307839"/>
    <lineage>
        <taxon>Bacteria</taxon>
        <taxon>Pseudomonadati</taxon>
        <taxon>Bacteroidota</taxon>
        <taxon>Bacteroidia</taxon>
        <taxon>Bacteroidales</taxon>
        <taxon>Salinivirgaceae</taxon>
        <taxon>Salinivirga</taxon>
    </lineage>
</organism>
<feature type="transmembrane region" description="Helical" evidence="10">
    <location>
        <begin position="241"/>
        <end position="258"/>
    </location>
</feature>
<evidence type="ECO:0000256" key="6">
    <source>
        <dbReference type="ARBA" id="ARBA00023053"/>
    </source>
</evidence>
<feature type="transmembrane region" description="Helical" evidence="10">
    <location>
        <begin position="307"/>
        <end position="325"/>
    </location>
</feature>
<dbReference type="GO" id="GO:0015386">
    <property type="term" value="F:potassium:proton antiporter activity"/>
    <property type="evidence" value="ECO:0007669"/>
    <property type="project" value="TreeGrafter"/>
</dbReference>
<dbReference type="CDD" id="cd00038">
    <property type="entry name" value="CAP_ED"/>
    <property type="match status" value="1"/>
</dbReference>
<dbReference type="PANTHER" id="PTHR10110:SF86">
    <property type="entry name" value="SODIUM_HYDROGEN EXCHANGER 7"/>
    <property type="match status" value="1"/>
</dbReference>
<dbReference type="SMART" id="SM00100">
    <property type="entry name" value="cNMP"/>
    <property type="match status" value="1"/>
</dbReference>
<dbReference type="InterPro" id="IPR000595">
    <property type="entry name" value="cNMP-bd_dom"/>
</dbReference>
<dbReference type="GO" id="GO:0098719">
    <property type="term" value="P:sodium ion import across plasma membrane"/>
    <property type="evidence" value="ECO:0007669"/>
    <property type="project" value="TreeGrafter"/>
</dbReference>
<dbReference type="OrthoDB" id="9774146at2"/>
<dbReference type="Gene3D" id="6.10.140.1330">
    <property type="match status" value="1"/>
</dbReference>
<dbReference type="AlphaFoldDB" id="A0A0S2HW02"/>
<dbReference type="Pfam" id="PF00027">
    <property type="entry name" value="cNMP_binding"/>
    <property type="match status" value="1"/>
</dbReference>
<evidence type="ECO:0000256" key="5">
    <source>
        <dbReference type="ARBA" id="ARBA00022989"/>
    </source>
</evidence>
<accession>A0A0S2HW02</accession>
<feature type="transmembrane region" description="Helical" evidence="10">
    <location>
        <begin position="395"/>
        <end position="419"/>
    </location>
</feature>
<keyword evidence="14" id="KW-1185">Reference proteome</keyword>
<keyword evidence="5 10" id="KW-1133">Transmembrane helix</keyword>
<comment type="subcellular location">
    <subcellularLocation>
        <location evidence="1">Cell membrane</location>
        <topology evidence="1">Multi-pass membrane protein</topology>
    </subcellularLocation>
</comment>
<feature type="signal peptide" evidence="11">
    <location>
        <begin position="1"/>
        <end position="23"/>
    </location>
</feature>
<keyword evidence="2" id="KW-0813">Transport</keyword>
<reference evidence="13 14" key="1">
    <citation type="submission" date="2015-11" db="EMBL/GenBank/DDBJ databases">
        <title>Description and complete genome sequence of a novel strain predominating in hypersaline microbial mats and representing a new family of the Bacteriodetes phylum.</title>
        <authorList>
            <person name="Spring S."/>
            <person name="Bunk B."/>
            <person name="Sproer C."/>
            <person name="Klenk H.-P."/>
        </authorList>
    </citation>
    <scope>NUCLEOTIDE SEQUENCE [LARGE SCALE GENOMIC DNA]</scope>
    <source>
        <strain evidence="13 14">L21-Spi-D4</strain>
    </source>
</reference>
<evidence type="ECO:0000256" key="11">
    <source>
        <dbReference type="SAM" id="SignalP"/>
    </source>
</evidence>
<dbReference type="STRING" id="1307839.L21SP5_00540"/>
<dbReference type="PATRIC" id="fig|1307839.3.peg.585"/>
<protein>
    <submittedName>
        <fullName evidence="13">Sodium, potassium, lithium and rubidium/H(+) antiporter</fullName>
    </submittedName>
</protein>
<feature type="transmembrane region" description="Helical" evidence="10">
    <location>
        <begin position="70"/>
        <end position="87"/>
    </location>
</feature>
<feature type="transmembrane region" description="Helical" evidence="10">
    <location>
        <begin position="278"/>
        <end position="300"/>
    </location>
</feature>
<name>A0A0S2HW02_9BACT</name>
<keyword evidence="11" id="KW-0732">Signal</keyword>
<dbReference type="RefSeq" id="WP_057951787.1">
    <property type="nucleotide sequence ID" value="NZ_CP013118.1"/>
</dbReference>
<dbReference type="InterPro" id="IPR006153">
    <property type="entry name" value="Cation/H_exchanger_TM"/>
</dbReference>
<dbReference type="PANTHER" id="PTHR10110">
    <property type="entry name" value="SODIUM/HYDROGEN EXCHANGER"/>
    <property type="match status" value="1"/>
</dbReference>
<evidence type="ECO:0000256" key="2">
    <source>
        <dbReference type="ARBA" id="ARBA00022448"/>
    </source>
</evidence>
<dbReference type="GO" id="GO:0015385">
    <property type="term" value="F:sodium:proton antiporter activity"/>
    <property type="evidence" value="ECO:0007669"/>
    <property type="project" value="InterPro"/>
</dbReference>
<feature type="transmembrane region" description="Helical" evidence="10">
    <location>
        <begin position="431"/>
        <end position="454"/>
    </location>
</feature>
<keyword evidence="7" id="KW-0406">Ion transport</keyword>
<dbReference type="GO" id="GO:0005886">
    <property type="term" value="C:plasma membrane"/>
    <property type="evidence" value="ECO:0007669"/>
    <property type="project" value="UniProtKB-SubCell"/>
</dbReference>
<keyword evidence="8 10" id="KW-0472">Membrane</keyword>
<keyword evidence="4 10" id="KW-0812">Transmembrane</keyword>
<keyword evidence="3" id="KW-1003">Cell membrane</keyword>
<dbReference type="EMBL" id="CP013118">
    <property type="protein sequence ID" value="ALO14216.1"/>
    <property type="molecule type" value="Genomic_DNA"/>
</dbReference>
<sequence precursor="true">MKFSLFAIALAAIFLSVGNKNIAAVNSEFNSFSDTITAAQNSVENQHHDGIEKTHDTTHEGGHSSDMSPLFFVIVALIIGAATRHFLRKSPIPYTVTLLIFGLLIGMAVRMHFFEGWGDTFATAVRWAGHIDPHLILYVFLPTLIFEAAFAMDVHTFKKSVANAAILAVPGIIVALFLTAFIIIGIKELGIGLPDWSWQVALLFGVVISATDPVAVVALLKDLGASKKLGTLIEGESLLNDGTAIVIFLVILGSIKGASPDMGELEAFVFNLHPVLKFAYISFGGILLGLAVGTITIRWVRGVFNDAMVEISAIVTAAYITFFIAEHFLYVSGVLGLVSLGLAAASVGRTRISPEVEHFLHEFWELLAFIANTLIFIIVGVVIAEQAVFTGSDFLILLIIYIGIHIVRAIVVTIFFPFMKRTGYGLDKKNAMVVWYGALRGAIGLALALVIASLDPAVLSEKIQNQFLFFTAGIVILTLVVNAITIKFLIQKLGLTKLAPAKAKMIYNAQAYLRKTAANTIETLKRDRFMNHANWQQVKKYLPPQPEISEEEIGDVETIAEIRRRILEQEKSSYWYQFKKGLLGPTAVQKLSEGINTILDAGGLIPLCERKDLEESWKTPGFLKTLQNQPLLDKLTKHMFFDRLAVSYDSARGFVEAQEEALKLVESMHREVEDGEDGDKTDSLEIIEEEINENRIHGLTYLRNLRKSYPEIYNAISTRQAIRSLLNFEMQTVERLEKKGRLESSEANKMAKAIENRMKRLLQKPPSVKLPKNIKLLKDMEWFEEVEIPMLKKVSASFSSKVYSMGDKLIKLHDSGNAIFVIARGTVKVSVGNEVVAILGPGNVVGEIAVLTGKSSSATIEAESPVTALRMKYLKIQRLLNEDKFLKHNLWRIAGRRMAENMLSLTKEYGKLKRKKLQRIIDKGELKELNAGNTFTLDKKEGIMLSGAVNLEGREIRGTRLMKPGVYQVVDDSYVFVI</sequence>
<evidence type="ECO:0000256" key="10">
    <source>
        <dbReference type="SAM" id="Phobius"/>
    </source>
</evidence>
<dbReference type="InterPro" id="IPR018490">
    <property type="entry name" value="cNMP-bd_dom_sf"/>
</dbReference>
<evidence type="ECO:0000256" key="7">
    <source>
        <dbReference type="ARBA" id="ARBA00023065"/>
    </source>
</evidence>